<evidence type="ECO:0000256" key="6">
    <source>
        <dbReference type="ARBA" id="ARBA00049417"/>
    </source>
</evidence>
<evidence type="ECO:0000313" key="9">
    <source>
        <dbReference type="EMBL" id="SFO89220.1"/>
    </source>
</evidence>
<evidence type="ECO:0000313" key="11">
    <source>
        <dbReference type="Proteomes" id="UP000321547"/>
    </source>
</evidence>
<reference evidence="8 11" key="2">
    <citation type="submission" date="2019-07" db="EMBL/GenBank/DDBJ databases">
        <title>Whole genome shotgun sequence of Halolactibacillus halophilus NBRC 100868.</title>
        <authorList>
            <person name="Hosoyama A."/>
            <person name="Uohara A."/>
            <person name="Ohji S."/>
            <person name="Ichikawa N."/>
        </authorList>
    </citation>
    <scope>NUCLEOTIDE SEQUENCE [LARGE SCALE GENOMIC DNA]</scope>
    <source>
        <strain evidence="8 11">NBRC 100868</strain>
    </source>
</reference>
<organism evidence="9 10">
    <name type="scientific">Halolactibacillus halophilus</name>
    <dbReference type="NCBI Taxonomy" id="306540"/>
    <lineage>
        <taxon>Bacteria</taxon>
        <taxon>Bacillati</taxon>
        <taxon>Bacillota</taxon>
        <taxon>Bacilli</taxon>
        <taxon>Bacillales</taxon>
        <taxon>Bacillaceae</taxon>
        <taxon>Halolactibacillus</taxon>
    </lineage>
</organism>
<proteinExistence type="predicted"/>
<keyword evidence="4 9" id="KW-0378">Hydrolase</keyword>
<dbReference type="SUPFAM" id="SSF109604">
    <property type="entry name" value="HD-domain/PDEase-like"/>
    <property type="match status" value="1"/>
</dbReference>
<dbReference type="GO" id="GO:0008803">
    <property type="term" value="F:bis(5'-nucleosyl)-tetraphosphatase (symmetrical) activity"/>
    <property type="evidence" value="ECO:0007669"/>
    <property type="project" value="UniProtKB-EC"/>
</dbReference>
<dbReference type="InterPro" id="IPR006674">
    <property type="entry name" value="HD_domain"/>
</dbReference>
<keyword evidence="3" id="KW-0547">Nucleotide-binding</keyword>
<dbReference type="SMART" id="SM00471">
    <property type="entry name" value="HDc"/>
    <property type="match status" value="1"/>
</dbReference>
<keyword evidence="11" id="KW-1185">Reference proteome</keyword>
<accession>A0A1I5KVR4</accession>
<evidence type="ECO:0000256" key="2">
    <source>
        <dbReference type="ARBA" id="ARBA00022723"/>
    </source>
</evidence>
<dbReference type="EC" id="3.6.1.41" evidence="1"/>
<evidence type="ECO:0000313" key="8">
    <source>
        <dbReference type="EMBL" id="GEM00530.1"/>
    </source>
</evidence>
<dbReference type="Proteomes" id="UP000321547">
    <property type="component" value="Unassembled WGS sequence"/>
</dbReference>
<dbReference type="InterPro" id="IPR051094">
    <property type="entry name" value="Diverse_Catalytic_Enzymes"/>
</dbReference>
<gene>
    <name evidence="8" type="ORF">HHA03_00620</name>
    <name evidence="9" type="ORF">SAMN05421839_10170</name>
</gene>
<dbReference type="Proteomes" id="UP000242243">
    <property type="component" value="Unassembled WGS sequence"/>
</dbReference>
<dbReference type="EMBL" id="FOXC01000001">
    <property type="protein sequence ID" value="SFO89220.1"/>
    <property type="molecule type" value="Genomic_DNA"/>
</dbReference>
<comment type="catalytic activity">
    <reaction evidence="6">
        <text>P(1),P(4)-bis(5'-adenosyl) tetraphosphate + H2O = 2 ADP + 2 H(+)</text>
        <dbReference type="Rhea" id="RHEA:24252"/>
        <dbReference type="ChEBI" id="CHEBI:15377"/>
        <dbReference type="ChEBI" id="CHEBI:15378"/>
        <dbReference type="ChEBI" id="CHEBI:58141"/>
        <dbReference type="ChEBI" id="CHEBI:456216"/>
        <dbReference type="EC" id="3.6.1.41"/>
    </reaction>
</comment>
<dbReference type="CDD" id="cd00077">
    <property type="entry name" value="HDc"/>
    <property type="match status" value="1"/>
</dbReference>
<protein>
    <recommendedName>
        <fullName evidence="1">bis(5'-nucleosyl)-tetraphosphatase (symmetrical)</fullName>
        <ecNumber evidence="1">3.6.1.41</ecNumber>
    </recommendedName>
</protein>
<dbReference type="NCBIfam" id="TIGR00488">
    <property type="entry name" value="bis(5'-nucleosyl)-tetraphosphatase (symmetrical) YqeK"/>
    <property type="match status" value="1"/>
</dbReference>
<name>A0A1I5KVR4_9BACI</name>
<dbReference type="Gene3D" id="1.10.3210.10">
    <property type="entry name" value="Hypothetical protein af1432"/>
    <property type="match status" value="1"/>
</dbReference>
<evidence type="ECO:0000256" key="4">
    <source>
        <dbReference type="ARBA" id="ARBA00022801"/>
    </source>
</evidence>
<dbReference type="OrthoDB" id="9782134at2"/>
<dbReference type="AlphaFoldDB" id="A0A1I5KVR4"/>
<dbReference type="EMBL" id="BJWI01000001">
    <property type="protein sequence ID" value="GEM00530.1"/>
    <property type="molecule type" value="Genomic_DNA"/>
</dbReference>
<dbReference type="InterPro" id="IPR005249">
    <property type="entry name" value="YqeK"/>
</dbReference>
<evidence type="ECO:0000259" key="7">
    <source>
        <dbReference type="SMART" id="SM00471"/>
    </source>
</evidence>
<evidence type="ECO:0000256" key="3">
    <source>
        <dbReference type="ARBA" id="ARBA00022741"/>
    </source>
</evidence>
<dbReference type="GO" id="GO:0000166">
    <property type="term" value="F:nucleotide binding"/>
    <property type="evidence" value="ECO:0007669"/>
    <property type="project" value="UniProtKB-KW"/>
</dbReference>
<evidence type="ECO:0000256" key="5">
    <source>
        <dbReference type="ARBA" id="ARBA00023004"/>
    </source>
</evidence>
<dbReference type="PANTHER" id="PTHR35795:SF1">
    <property type="entry name" value="BIS(5'-NUCLEOSYL)-TETRAPHOSPHATASE, SYMMETRICAL"/>
    <property type="match status" value="1"/>
</dbReference>
<dbReference type="Pfam" id="PF01966">
    <property type="entry name" value="HD"/>
    <property type="match status" value="1"/>
</dbReference>
<sequence>MNKQQALGLVKPHLTETRYLHTERVVETALDLAARFHVDPEKAMIASAFHDYCKYRNLADMRQLIEQYDQLSNQLLDFHHELWHGPVASILVETELGIHDKDIQSAIYWHTTGHAKMTDLEKIVYLADYIEPGRVIPGIEHVRRLAAYDLDHAVFLACKNSIGFLVSKSRKVYPETLNLYNDLLGKN</sequence>
<keyword evidence="2" id="KW-0479">Metal-binding</keyword>
<dbReference type="GO" id="GO:0046872">
    <property type="term" value="F:metal ion binding"/>
    <property type="evidence" value="ECO:0007669"/>
    <property type="project" value="UniProtKB-KW"/>
</dbReference>
<feature type="domain" description="HD/PDEase" evidence="7">
    <location>
        <begin position="14"/>
        <end position="142"/>
    </location>
</feature>
<dbReference type="STRING" id="306540.SAMN05421839_10170"/>
<dbReference type="RefSeq" id="WP_089829229.1">
    <property type="nucleotide sequence ID" value="NZ_BJWI01000001.1"/>
</dbReference>
<reference evidence="9 10" key="1">
    <citation type="submission" date="2016-10" db="EMBL/GenBank/DDBJ databases">
        <authorList>
            <person name="de Groot N.N."/>
        </authorList>
    </citation>
    <scope>NUCLEOTIDE SEQUENCE [LARGE SCALE GENOMIC DNA]</scope>
    <source>
        <strain evidence="9 10">DSM 17073</strain>
    </source>
</reference>
<evidence type="ECO:0000256" key="1">
    <source>
        <dbReference type="ARBA" id="ARBA00012506"/>
    </source>
</evidence>
<keyword evidence="5" id="KW-0408">Iron</keyword>
<dbReference type="InterPro" id="IPR003607">
    <property type="entry name" value="HD/PDEase_dom"/>
</dbReference>
<evidence type="ECO:0000313" key="10">
    <source>
        <dbReference type="Proteomes" id="UP000242243"/>
    </source>
</evidence>
<dbReference type="PANTHER" id="PTHR35795">
    <property type="entry name" value="SLR1885 PROTEIN"/>
    <property type="match status" value="1"/>
</dbReference>